<evidence type="ECO:0000313" key="2">
    <source>
        <dbReference type="Proteomes" id="UP000676409"/>
    </source>
</evidence>
<reference evidence="1" key="1">
    <citation type="submission" date="2021-04" db="EMBL/GenBank/DDBJ databases">
        <title>The complete genome sequence of Caulobacter sp. S6.</title>
        <authorList>
            <person name="Tang Y."/>
            <person name="Ouyang W."/>
            <person name="Liu Q."/>
            <person name="Huang B."/>
            <person name="Guo Z."/>
            <person name="Lei P."/>
        </authorList>
    </citation>
    <scope>NUCLEOTIDE SEQUENCE</scope>
    <source>
        <strain evidence="1">S6</strain>
    </source>
</reference>
<sequence length="61" mass="6531">MILGSTPPKLTYPIPPSGYWEEHYPGEERPAFTYAITVAVTTTPTGATAPATGAVCNFIFK</sequence>
<evidence type="ECO:0000313" key="1">
    <source>
        <dbReference type="EMBL" id="QUD88053.1"/>
    </source>
</evidence>
<gene>
    <name evidence="1" type="ORF">KCG34_23980</name>
</gene>
<dbReference type="KEGG" id="caul:KCG34_23980"/>
<dbReference type="AlphaFoldDB" id="A0A975IUR1"/>
<proteinExistence type="predicted"/>
<dbReference type="EMBL" id="CP073078">
    <property type="protein sequence ID" value="QUD88053.1"/>
    <property type="molecule type" value="Genomic_DNA"/>
</dbReference>
<keyword evidence="2" id="KW-1185">Reference proteome</keyword>
<organism evidence="1 2">
    <name type="scientific">Phenylobacterium montanum</name>
    <dbReference type="NCBI Taxonomy" id="2823693"/>
    <lineage>
        <taxon>Bacteria</taxon>
        <taxon>Pseudomonadati</taxon>
        <taxon>Pseudomonadota</taxon>
        <taxon>Alphaproteobacteria</taxon>
        <taxon>Caulobacterales</taxon>
        <taxon>Caulobacteraceae</taxon>
        <taxon>Phenylobacterium</taxon>
    </lineage>
</organism>
<protein>
    <submittedName>
        <fullName evidence="1">Uncharacterized protein</fullName>
    </submittedName>
</protein>
<dbReference type="Proteomes" id="UP000676409">
    <property type="component" value="Chromosome"/>
</dbReference>
<accession>A0A975IUR1</accession>
<name>A0A975IUR1_9CAUL</name>
<dbReference type="RefSeq" id="WP_211938104.1">
    <property type="nucleotide sequence ID" value="NZ_CP073078.1"/>
</dbReference>